<evidence type="ECO:0000259" key="5">
    <source>
        <dbReference type="PROSITE" id="PS50405"/>
    </source>
</evidence>
<accession>A0AAV0LQ25</accession>
<dbReference type="InterPro" id="IPR010987">
    <property type="entry name" value="Glutathione-S-Trfase_C-like"/>
</dbReference>
<dbReference type="CDD" id="cd03185">
    <property type="entry name" value="GST_C_Tau"/>
    <property type="match status" value="2"/>
</dbReference>
<dbReference type="InterPro" id="IPR036282">
    <property type="entry name" value="Glutathione-S-Trfase_C_sf"/>
</dbReference>
<keyword evidence="7" id="KW-1185">Reference proteome</keyword>
<evidence type="ECO:0000313" key="7">
    <source>
        <dbReference type="Proteomes" id="UP001154282"/>
    </source>
</evidence>
<dbReference type="SFLD" id="SFLDG01152">
    <property type="entry name" value="Main.3:_Omega-_and_Tau-like"/>
    <property type="match status" value="2"/>
</dbReference>
<evidence type="ECO:0000256" key="1">
    <source>
        <dbReference type="ARBA" id="ARBA00012452"/>
    </source>
</evidence>
<sequence length="375" mass="42796">MADVKLLGTWPSPFSYRVILALKLKGIDYEYIEQDLSNKSPLLLQSNPVHKKIPVLIHGGNPISESMTILQYIDESWPETHPLLPADPHERTVARFWIKFAEEKLNSASMVFRTSGEEQGKAVRETVELMEILEEHAFGLLKEKEFFGGEKVNMVDLAYGVMGRWFDAIEECSGVRVIDPLKFPLFCGWAERFNEAPVIRDNLPGRKELVDFYKRRREMLLAAAAAAAALKGIDYEYIEQDLFNKSPLLLQSNPVHKKIPVLIHGGKPISESMIILQYLDESWPETYPLLPADPHERALARFWIKFAEEKLVPAFMIFRTSGEEQEKAVKEALEVMEILEEHAFGSLKEKEFFGGDKVNMVDLTYGLMGLRIVPD</sequence>
<protein>
    <recommendedName>
        <fullName evidence="1">glutathione transferase</fullName>
        <ecNumber evidence="1">2.5.1.18</ecNumber>
    </recommendedName>
</protein>
<organism evidence="6 7">
    <name type="scientific">Linum tenue</name>
    <dbReference type="NCBI Taxonomy" id="586396"/>
    <lineage>
        <taxon>Eukaryota</taxon>
        <taxon>Viridiplantae</taxon>
        <taxon>Streptophyta</taxon>
        <taxon>Embryophyta</taxon>
        <taxon>Tracheophyta</taxon>
        <taxon>Spermatophyta</taxon>
        <taxon>Magnoliopsida</taxon>
        <taxon>eudicotyledons</taxon>
        <taxon>Gunneridae</taxon>
        <taxon>Pentapetalae</taxon>
        <taxon>rosids</taxon>
        <taxon>fabids</taxon>
        <taxon>Malpighiales</taxon>
        <taxon>Linaceae</taxon>
        <taxon>Linum</taxon>
    </lineage>
</organism>
<dbReference type="EMBL" id="CAMGYJ010000006">
    <property type="protein sequence ID" value="CAI0436662.1"/>
    <property type="molecule type" value="Genomic_DNA"/>
</dbReference>
<dbReference type="Gene3D" id="3.40.30.10">
    <property type="entry name" value="Glutaredoxin"/>
    <property type="match status" value="2"/>
</dbReference>
<dbReference type="PROSITE" id="PS50404">
    <property type="entry name" value="GST_NTER"/>
    <property type="match status" value="2"/>
</dbReference>
<dbReference type="Pfam" id="PF02798">
    <property type="entry name" value="GST_N"/>
    <property type="match status" value="2"/>
</dbReference>
<dbReference type="PANTHER" id="PTHR11260:SF679">
    <property type="entry name" value="GLUTATHIONE TRANSFERASE"/>
    <property type="match status" value="1"/>
</dbReference>
<dbReference type="InterPro" id="IPR045073">
    <property type="entry name" value="Omega/Tau-like"/>
</dbReference>
<evidence type="ECO:0000256" key="2">
    <source>
        <dbReference type="ARBA" id="ARBA00022679"/>
    </source>
</evidence>
<dbReference type="SUPFAM" id="SSF47616">
    <property type="entry name" value="GST C-terminal domain-like"/>
    <property type="match status" value="2"/>
</dbReference>
<dbReference type="PROSITE" id="PS50405">
    <property type="entry name" value="GST_CTER"/>
    <property type="match status" value="2"/>
</dbReference>
<keyword evidence="2" id="KW-0808">Transferase</keyword>
<dbReference type="InterPro" id="IPR045074">
    <property type="entry name" value="GST_C_Tau"/>
</dbReference>
<dbReference type="InterPro" id="IPR040079">
    <property type="entry name" value="Glutathione_S-Trfase"/>
</dbReference>
<dbReference type="CDD" id="cd03058">
    <property type="entry name" value="GST_N_Tau"/>
    <property type="match status" value="1"/>
</dbReference>
<dbReference type="SFLD" id="SFLDG00358">
    <property type="entry name" value="Main_(cytGST)"/>
    <property type="match status" value="2"/>
</dbReference>
<dbReference type="SFLD" id="SFLDS00019">
    <property type="entry name" value="Glutathione_Transferase_(cytos"/>
    <property type="match status" value="2"/>
</dbReference>
<feature type="domain" description="GST C-terminal" evidence="5">
    <location>
        <begin position="87"/>
        <end position="217"/>
    </location>
</feature>
<comment type="catalytic activity">
    <reaction evidence="3">
        <text>RX + glutathione = an S-substituted glutathione + a halide anion + H(+)</text>
        <dbReference type="Rhea" id="RHEA:16437"/>
        <dbReference type="ChEBI" id="CHEBI:15378"/>
        <dbReference type="ChEBI" id="CHEBI:16042"/>
        <dbReference type="ChEBI" id="CHEBI:17792"/>
        <dbReference type="ChEBI" id="CHEBI:57925"/>
        <dbReference type="ChEBI" id="CHEBI:90779"/>
        <dbReference type="EC" id="2.5.1.18"/>
    </reaction>
</comment>
<reference evidence="6" key="1">
    <citation type="submission" date="2022-08" db="EMBL/GenBank/DDBJ databases">
        <authorList>
            <person name="Gutierrez-Valencia J."/>
        </authorList>
    </citation>
    <scope>NUCLEOTIDE SEQUENCE</scope>
</reference>
<evidence type="ECO:0000259" key="4">
    <source>
        <dbReference type="PROSITE" id="PS50404"/>
    </source>
</evidence>
<dbReference type="PANTHER" id="PTHR11260">
    <property type="entry name" value="GLUTATHIONE S-TRANSFERASE, GST, SUPERFAMILY, GST DOMAIN CONTAINING"/>
    <property type="match status" value="1"/>
</dbReference>
<dbReference type="GO" id="GO:0006749">
    <property type="term" value="P:glutathione metabolic process"/>
    <property type="evidence" value="ECO:0007669"/>
    <property type="project" value="InterPro"/>
</dbReference>
<evidence type="ECO:0000256" key="3">
    <source>
        <dbReference type="ARBA" id="ARBA00047960"/>
    </source>
</evidence>
<dbReference type="Gene3D" id="1.20.1050.10">
    <property type="match status" value="2"/>
</dbReference>
<dbReference type="Proteomes" id="UP001154282">
    <property type="component" value="Unassembled WGS sequence"/>
</dbReference>
<dbReference type="SUPFAM" id="SSF52833">
    <property type="entry name" value="Thioredoxin-like"/>
    <property type="match status" value="2"/>
</dbReference>
<name>A0AAV0LQ25_9ROSI</name>
<feature type="domain" description="GST C-terminal" evidence="5">
    <location>
        <begin position="293"/>
        <end position="375"/>
    </location>
</feature>
<dbReference type="InterPro" id="IPR036249">
    <property type="entry name" value="Thioredoxin-like_sf"/>
</dbReference>
<comment type="caution">
    <text evidence="6">The sequence shown here is derived from an EMBL/GenBank/DDBJ whole genome shotgun (WGS) entry which is preliminary data.</text>
</comment>
<feature type="domain" description="GST N-terminal" evidence="4">
    <location>
        <begin position="208"/>
        <end position="287"/>
    </location>
</feature>
<dbReference type="GO" id="GO:0004364">
    <property type="term" value="F:glutathione transferase activity"/>
    <property type="evidence" value="ECO:0007669"/>
    <property type="project" value="UniProtKB-EC"/>
</dbReference>
<dbReference type="FunFam" id="1.20.1050.10:FF:000012">
    <property type="entry name" value="Tau class glutathione S-transferase"/>
    <property type="match status" value="1"/>
</dbReference>
<dbReference type="EC" id="2.5.1.18" evidence="1"/>
<feature type="domain" description="GST N-terminal" evidence="4">
    <location>
        <begin position="2"/>
        <end position="81"/>
    </location>
</feature>
<dbReference type="GO" id="GO:0005737">
    <property type="term" value="C:cytoplasm"/>
    <property type="evidence" value="ECO:0007669"/>
    <property type="project" value="TreeGrafter"/>
</dbReference>
<gene>
    <name evidence="6" type="ORF">LITE_LOCUS25177</name>
</gene>
<dbReference type="AlphaFoldDB" id="A0AAV0LQ25"/>
<dbReference type="InterPro" id="IPR004045">
    <property type="entry name" value="Glutathione_S-Trfase_N"/>
</dbReference>
<dbReference type="FunFam" id="3.40.30.10:FF:000014">
    <property type="entry name" value="Tau class glutathione S-transferase"/>
    <property type="match status" value="1"/>
</dbReference>
<proteinExistence type="predicted"/>
<evidence type="ECO:0000313" key="6">
    <source>
        <dbReference type="EMBL" id="CAI0436662.1"/>
    </source>
</evidence>